<keyword evidence="5" id="KW-0862">Zinc</keyword>
<keyword evidence="4" id="KW-0378">Hydrolase</keyword>
<evidence type="ECO:0000313" key="10">
    <source>
        <dbReference type="EMBL" id="MCJ2542482.1"/>
    </source>
</evidence>
<name>A0ABT0C9L3_THEVL</name>
<organism evidence="10 11">
    <name type="scientific">Thermostichus vulcanus str. 'Rupite'</name>
    <dbReference type="NCBI Taxonomy" id="2813851"/>
    <lineage>
        <taxon>Bacteria</taxon>
        <taxon>Bacillati</taxon>
        <taxon>Cyanobacteriota</taxon>
        <taxon>Cyanophyceae</taxon>
        <taxon>Thermostichales</taxon>
        <taxon>Thermostichaceae</taxon>
        <taxon>Thermostichus</taxon>
    </lineage>
</organism>
<keyword evidence="6" id="KW-0482">Metalloprotease</keyword>
<dbReference type="Proteomes" id="UP000830835">
    <property type="component" value="Unassembled WGS sequence"/>
</dbReference>
<evidence type="ECO:0000259" key="9">
    <source>
        <dbReference type="PROSITE" id="PS52035"/>
    </source>
</evidence>
<dbReference type="SMART" id="SM00631">
    <property type="entry name" value="Zn_pept"/>
    <property type="match status" value="1"/>
</dbReference>
<feature type="domain" description="Peptidase M14" evidence="9">
    <location>
        <begin position="11"/>
        <end position="370"/>
    </location>
</feature>
<sequence length="562" mass="63808">MGALPEFDFSHYFTYAEIVDFLQTAVAAYPHLITLETLGTSRQGREIWLATLTHQATGPALEKPAYWIDANTHAGEVTGSAVALYTIHHLLSQYGVDPQATRLLDGYTLYVLPRLAVDGAEQYLTTPDDLRSSPHAYPDPDKKDGLHRQDINGDGLILQMRLRDDCGAWKISDKDPRLMVRRDPDEFGGTYYTLLPEGLIHNFDGYEVRVAPPLAGMDFNRNYPFEWAPEGEQKGAGAYPFSEPETRAEAEFWRTHRNINGFVTYHTYSAVILRPYSTHPDEHFPVEDLETFQLIGEKGTQLTGYECVSVYHKFRYHPKQILHGGMDDYAYDHWGWFGFTTELWDLPTAAGIQKGDYIQWYRRHTEADDLKILQWNDEHLGGGGFVDWQPFEHPQLGPVEIGGWKKKMTWDNAPPQVLPQLCRQHCQFTLAHALMSPKLAIAKAEVHPQGSDLYKVILQLENQGFLPTYTSQKALERQIVRPIEVEVQMPETAALVMGQAKQRVGHLEGRSNKAFVKAFSDAGEVDFRRKLEWVIRAPAGTRLGILARAERAGMVRTELLLT</sequence>
<accession>A0ABT0C9L3</accession>
<feature type="active site" description="Proton donor/acceptor" evidence="7">
    <location>
        <position position="342"/>
    </location>
</feature>
<keyword evidence="11" id="KW-1185">Reference proteome</keyword>
<dbReference type="Gene3D" id="3.40.630.10">
    <property type="entry name" value="Zn peptidases"/>
    <property type="match status" value="1"/>
</dbReference>
<evidence type="ECO:0000256" key="6">
    <source>
        <dbReference type="ARBA" id="ARBA00023049"/>
    </source>
</evidence>
<dbReference type="CDD" id="cd06905">
    <property type="entry name" value="M14-like"/>
    <property type="match status" value="1"/>
</dbReference>
<protein>
    <submittedName>
        <fullName evidence="10">Carboxypeptidase</fullName>
    </submittedName>
</protein>
<evidence type="ECO:0000256" key="4">
    <source>
        <dbReference type="ARBA" id="ARBA00022801"/>
    </source>
</evidence>
<evidence type="ECO:0000256" key="1">
    <source>
        <dbReference type="ARBA" id="ARBA00001947"/>
    </source>
</evidence>
<evidence type="ECO:0000313" key="11">
    <source>
        <dbReference type="Proteomes" id="UP000830835"/>
    </source>
</evidence>
<evidence type="ECO:0000256" key="5">
    <source>
        <dbReference type="ARBA" id="ARBA00022833"/>
    </source>
</evidence>
<dbReference type="SUPFAM" id="SSF53187">
    <property type="entry name" value="Zn-dependent exopeptidases"/>
    <property type="match status" value="1"/>
</dbReference>
<reference evidence="10" key="1">
    <citation type="submission" date="2021-02" db="EMBL/GenBank/DDBJ databases">
        <title>The CRISPR/cas machinery reduction and long-range gene transfer in the hot spring cyanobacterium Synechococcus.</title>
        <authorList>
            <person name="Dvorak P."/>
            <person name="Jahodarova E."/>
            <person name="Hasler P."/>
            <person name="Poulickova A."/>
        </authorList>
    </citation>
    <scope>NUCLEOTIDE SEQUENCE</scope>
    <source>
        <strain evidence="10">Rupite</strain>
    </source>
</reference>
<dbReference type="PANTHER" id="PTHR11705">
    <property type="entry name" value="PROTEASE FAMILY M14 CARBOXYPEPTIDASE A,B"/>
    <property type="match status" value="1"/>
</dbReference>
<keyword evidence="10" id="KW-0121">Carboxypeptidase</keyword>
<feature type="compositionally biased region" description="Basic and acidic residues" evidence="8">
    <location>
        <begin position="128"/>
        <end position="148"/>
    </location>
</feature>
<comment type="caution">
    <text evidence="10">The sequence shown here is derived from an EMBL/GenBank/DDBJ whole genome shotgun (WGS) entry which is preliminary data.</text>
</comment>
<evidence type="ECO:0000256" key="3">
    <source>
        <dbReference type="ARBA" id="ARBA00022670"/>
    </source>
</evidence>
<evidence type="ECO:0000256" key="7">
    <source>
        <dbReference type="PROSITE-ProRule" id="PRU01379"/>
    </source>
</evidence>
<dbReference type="PROSITE" id="PS52035">
    <property type="entry name" value="PEPTIDASE_M14"/>
    <property type="match status" value="1"/>
</dbReference>
<feature type="region of interest" description="Disordered" evidence="8">
    <location>
        <begin position="126"/>
        <end position="148"/>
    </location>
</feature>
<dbReference type="InterPro" id="IPR000834">
    <property type="entry name" value="Peptidase_M14"/>
</dbReference>
<evidence type="ECO:0000256" key="2">
    <source>
        <dbReference type="ARBA" id="ARBA00005988"/>
    </source>
</evidence>
<dbReference type="PANTHER" id="PTHR11705:SF143">
    <property type="entry name" value="SLL0236 PROTEIN"/>
    <property type="match status" value="1"/>
</dbReference>
<keyword evidence="3" id="KW-0645">Protease</keyword>
<comment type="cofactor">
    <cofactor evidence="1">
        <name>Zn(2+)</name>
        <dbReference type="ChEBI" id="CHEBI:29105"/>
    </cofactor>
</comment>
<comment type="similarity">
    <text evidence="2 7">Belongs to the peptidase M14 family.</text>
</comment>
<dbReference type="PRINTS" id="PR00765">
    <property type="entry name" value="CRBOXYPTASEA"/>
</dbReference>
<gene>
    <name evidence="10" type="ORF">JX360_06105</name>
</gene>
<dbReference type="Pfam" id="PF00246">
    <property type="entry name" value="Peptidase_M14"/>
    <property type="match status" value="1"/>
</dbReference>
<evidence type="ECO:0000256" key="8">
    <source>
        <dbReference type="SAM" id="MobiDB-lite"/>
    </source>
</evidence>
<dbReference type="GO" id="GO:0004180">
    <property type="term" value="F:carboxypeptidase activity"/>
    <property type="evidence" value="ECO:0007669"/>
    <property type="project" value="UniProtKB-KW"/>
</dbReference>
<dbReference type="RefSeq" id="WP_244349759.1">
    <property type="nucleotide sequence ID" value="NZ_JAFIRA010000011.1"/>
</dbReference>
<dbReference type="EMBL" id="JAFIRA010000011">
    <property type="protein sequence ID" value="MCJ2542482.1"/>
    <property type="molecule type" value="Genomic_DNA"/>
</dbReference>
<proteinExistence type="inferred from homology"/>